<accession>A0A4R5CAP3</accession>
<reference evidence="2 3" key="1">
    <citation type="submission" date="2019-03" db="EMBL/GenBank/DDBJ databases">
        <title>Draft genome sequences of novel Actinobacteria.</title>
        <authorList>
            <person name="Sahin N."/>
            <person name="Ay H."/>
            <person name="Saygin H."/>
        </authorList>
    </citation>
    <scope>NUCLEOTIDE SEQUENCE [LARGE SCALE GENOMIC DNA]</scope>
    <source>
        <strain evidence="2 3">5K138</strain>
    </source>
</reference>
<feature type="transmembrane region" description="Helical" evidence="1">
    <location>
        <begin position="158"/>
        <end position="179"/>
    </location>
</feature>
<keyword evidence="1" id="KW-0472">Membrane</keyword>
<keyword evidence="3" id="KW-1185">Reference proteome</keyword>
<feature type="transmembrane region" description="Helical" evidence="1">
    <location>
        <begin position="276"/>
        <end position="301"/>
    </location>
</feature>
<dbReference type="FunCoup" id="A0A4R5CAP3">
    <property type="interactions" value="4"/>
</dbReference>
<proteinExistence type="predicted"/>
<dbReference type="InParanoid" id="A0A4R5CAP3"/>
<feature type="transmembrane region" description="Helical" evidence="1">
    <location>
        <begin position="43"/>
        <end position="61"/>
    </location>
</feature>
<protein>
    <recommendedName>
        <fullName evidence="4">DUF2029 domain-containing protein</fullName>
    </recommendedName>
</protein>
<feature type="transmembrane region" description="Helical" evidence="1">
    <location>
        <begin position="73"/>
        <end position="91"/>
    </location>
</feature>
<keyword evidence="1" id="KW-1133">Transmembrane helix</keyword>
<evidence type="ECO:0000313" key="3">
    <source>
        <dbReference type="Proteomes" id="UP000294739"/>
    </source>
</evidence>
<dbReference type="RefSeq" id="WP_131901919.1">
    <property type="nucleotide sequence ID" value="NZ_SMKZ01000087.1"/>
</dbReference>
<sequence length="418" mass="43455">MAAALTGWALLLVAARVWGLALPDLEGLKLGAVPLYGEWDLVLTWRLVLPVAAGAAGAVVLPAVARRWPWRRVLVATATTAVGWSLALGAVDGRDGFGDIEQAYGRHLGLVDAAGGPAAFLRGYVAGQDAVPVHLQAHPPGLMVALWAAARAGLSGTAWHTVLAMAGVAAAVVAVLVLSRDVAGDEFTRQAAPFVALTPAAVWHTNADVVFGGLALSGAALVVLATGRSRALGRSRAWAGLAVGGGALFGASLLLSYGVALLAVPLAAITLWRRRPLALAVAAVAGAAVVALPLAWGFWWLDGLDMTRERYYAGVGAVRPYEYFVVANLAVLALALGPATVAGLALLRDRRAWLVVGSGLAAVLLADLSGLSKAETERIWQPFMPLVLLAGGALRSRWWLWVHVMVAVVLQAALRTPW</sequence>
<dbReference type="OrthoDB" id="5242248at2"/>
<dbReference type="AlphaFoldDB" id="A0A4R5CAP3"/>
<evidence type="ECO:0008006" key="4">
    <source>
        <dbReference type="Google" id="ProtNLM"/>
    </source>
</evidence>
<feature type="transmembrane region" description="Helical" evidence="1">
    <location>
        <begin position="321"/>
        <end position="345"/>
    </location>
</feature>
<feature type="transmembrane region" description="Helical" evidence="1">
    <location>
        <begin position="237"/>
        <end position="264"/>
    </location>
</feature>
<evidence type="ECO:0000256" key="1">
    <source>
        <dbReference type="SAM" id="Phobius"/>
    </source>
</evidence>
<feature type="transmembrane region" description="Helical" evidence="1">
    <location>
        <begin position="352"/>
        <end position="371"/>
    </location>
</feature>
<feature type="transmembrane region" description="Helical" evidence="1">
    <location>
        <begin position="200"/>
        <end position="225"/>
    </location>
</feature>
<comment type="caution">
    <text evidence="2">The sequence shown here is derived from an EMBL/GenBank/DDBJ whole genome shotgun (WGS) entry which is preliminary data.</text>
</comment>
<dbReference type="Proteomes" id="UP000294739">
    <property type="component" value="Unassembled WGS sequence"/>
</dbReference>
<evidence type="ECO:0000313" key="2">
    <source>
        <dbReference type="EMBL" id="TDD95889.1"/>
    </source>
</evidence>
<name>A0A4R5CAP3_9ACTN</name>
<gene>
    <name evidence="2" type="ORF">E1269_30885</name>
</gene>
<dbReference type="EMBL" id="SMKZ01000087">
    <property type="protein sequence ID" value="TDD95889.1"/>
    <property type="molecule type" value="Genomic_DNA"/>
</dbReference>
<keyword evidence="1" id="KW-0812">Transmembrane</keyword>
<organism evidence="2 3">
    <name type="scientific">Jiangella asiatica</name>
    <dbReference type="NCBI Taxonomy" id="2530372"/>
    <lineage>
        <taxon>Bacteria</taxon>
        <taxon>Bacillati</taxon>
        <taxon>Actinomycetota</taxon>
        <taxon>Actinomycetes</taxon>
        <taxon>Jiangellales</taxon>
        <taxon>Jiangellaceae</taxon>
        <taxon>Jiangella</taxon>
    </lineage>
</organism>